<keyword evidence="7" id="KW-0289">Folate biosynthesis</keyword>
<proteinExistence type="predicted"/>
<dbReference type="STRING" id="1312852.EG19_02405"/>
<dbReference type="NCBIfam" id="TIGR01498">
    <property type="entry name" value="folK"/>
    <property type="match status" value="1"/>
</dbReference>
<name>A0A062XWQ2_9BACT</name>
<dbReference type="EC" id="2.7.6.3" evidence="2"/>
<dbReference type="PANTHER" id="PTHR43071:SF2">
    <property type="entry name" value="2-AMINO-4-HYDROXY-6-HYDROXYMETHYLDIHYDROPTERIDINE PYROPHOSPHOKINASE"/>
    <property type="match status" value="1"/>
</dbReference>
<dbReference type="CDD" id="cd00483">
    <property type="entry name" value="HPPK"/>
    <property type="match status" value="1"/>
</dbReference>
<dbReference type="SUPFAM" id="SSF55083">
    <property type="entry name" value="6-hydroxymethyl-7,8-dihydropterin pyrophosphokinase, HPPK"/>
    <property type="match status" value="1"/>
</dbReference>
<evidence type="ECO:0000256" key="4">
    <source>
        <dbReference type="ARBA" id="ARBA00022741"/>
    </source>
</evidence>
<dbReference type="EMBL" id="JMFG01000016">
    <property type="protein sequence ID" value="KDA53844.1"/>
    <property type="molecule type" value="Genomic_DNA"/>
</dbReference>
<evidence type="ECO:0000259" key="8">
    <source>
        <dbReference type="Pfam" id="PF01288"/>
    </source>
</evidence>
<keyword evidence="3" id="KW-0808">Transferase</keyword>
<dbReference type="AlphaFoldDB" id="A0A062XWQ2"/>
<evidence type="ECO:0000256" key="1">
    <source>
        <dbReference type="ARBA" id="ARBA00005051"/>
    </source>
</evidence>
<evidence type="ECO:0000256" key="7">
    <source>
        <dbReference type="ARBA" id="ARBA00022909"/>
    </source>
</evidence>
<organism evidence="9 10">
    <name type="scientific">Thermoanaerobaculum aquaticum</name>
    <dbReference type="NCBI Taxonomy" id="1312852"/>
    <lineage>
        <taxon>Bacteria</taxon>
        <taxon>Pseudomonadati</taxon>
        <taxon>Acidobacteriota</taxon>
        <taxon>Thermoanaerobaculia</taxon>
        <taxon>Thermoanaerobaculales</taxon>
        <taxon>Thermoanaerobaculaceae</taxon>
        <taxon>Thermoanaerobaculum</taxon>
    </lineage>
</organism>
<gene>
    <name evidence="9" type="ORF">EG19_02405</name>
</gene>
<keyword evidence="10" id="KW-1185">Reference proteome</keyword>
<evidence type="ECO:0000256" key="3">
    <source>
        <dbReference type="ARBA" id="ARBA00022679"/>
    </source>
</evidence>
<keyword evidence="5" id="KW-0418">Kinase</keyword>
<dbReference type="GO" id="GO:0003848">
    <property type="term" value="F:2-amino-4-hydroxy-6-hydroxymethyldihydropteridine diphosphokinase activity"/>
    <property type="evidence" value="ECO:0007669"/>
    <property type="project" value="UniProtKB-EC"/>
</dbReference>
<dbReference type="Proteomes" id="UP000027284">
    <property type="component" value="Unassembled WGS sequence"/>
</dbReference>
<evidence type="ECO:0000313" key="10">
    <source>
        <dbReference type="Proteomes" id="UP000027284"/>
    </source>
</evidence>
<dbReference type="RefSeq" id="WP_038048804.1">
    <property type="nucleotide sequence ID" value="NZ_JMFG01000016.1"/>
</dbReference>
<evidence type="ECO:0000256" key="5">
    <source>
        <dbReference type="ARBA" id="ARBA00022777"/>
    </source>
</evidence>
<feature type="domain" description="7,8-dihydro-6-hydroxymethylpterin-pyrophosphokinase" evidence="8">
    <location>
        <begin position="6"/>
        <end position="132"/>
    </location>
</feature>
<comment type="caution">
    <text evidence="9">The sequence shown here is derived from an EMBL/GenBank/DDBJ whole genome shotgun (WGS) entry which is preliminary data.</text>
</comment>
<dbReference type="Gene3D" id="3.30.70.560">
    <property type="entry name" value="7,8-Dihydro-6-hydroxymethylpterin-pyrophosphokinase HPPK"/>
    <property type="match status" value="1"/>
</dbReference>
<evidence type="ECO:0000256" key="6">
    <source>
        <dbReference type="ARBA" id="ARBA00022840"/>
    </source>
</evidence>
<keyword evidence="6" id="KW-0067">ATP-binding</keyword>
<dbReference type="InterPro" id="IPR000550">
    <property type="entry name" value="Hppk"/>
</dbReference>
<protein>
    <recommendedName>
        <fullName evidence="2">2-amino-4-hydroxy-6-hydroxymethyldihydropteridine diphosphokinase</fullName>
        <ecNumber evidence="2">2.7.6.3</ecNumber>
    </recommendedName>
</protein>
<dbReference type="GO" id="GO:0016301">
    <property type="term" value="F:kinase activity"/>
    <property type="evidence" value="ECO:0007669"/>
    <property type="project" value="UniProtKB-KW"/>
</dbReference>
<sequence length="164" mass="18031">MKPVLVLLGSNIEPERHIPQAKAELQQLLADCVFSRTYLTAPVGDPHQPPFWNLAAKGKTPLSVEELQHQLALLETRHGRVRDPARPCGPRTLDLDLLLYNQEVGLFGSLQLPSPLLSREAFVLVPAAEVAPQWLHPVLKKPLAELAASLKAEGIEPLPEEARA</sequence>
<dbReference type="GO" id="GO:0046656">
    <property type="term" value="P:folic acid biosynthetic process"/>
    <property type="evidence" value="ECO:0007669"/>
    <property type="project" value="UniProtKB-KW"/>
</dbReference>
<accession>A0A062XWQ2</accession>
<comment type="pathway">
    <text evidence="1">Cofactor biosynthesis; tetrahydrofolate biosynthesis; 2-amino-4-hydroxy-6-hydroxymethyl-7,8-dihydropteridine diphosphate from 7,8-dihydroneopterin triphosphate: step 4/4.</text>
</comment>
<dbReference type="GO" id="GO:0046654">
    <property type="term" value="P:tetrahydrofolate biosynthetic process"/>
    <property type="evidence" value="ECO:0007669"/>
    <property type="project" value="UniProtKB-UniPathway"/>
</dbReference>
<dbReference type="GO" id="GO:0005524">
    <property type="term" value="F:ATP binding"/>
    <property type="evidence" value="ECO:0007669"/>
    <property type="project" value="UniProtKB-KW"/>
</dbReference>
<dbReference type="Pfam" id="PF01288">
    <property type="entry name" value="HPPK"/>
    <property type="match status" value="1"/>
</dbReference>
<evidence type="ECO:0000256" key="2">
    <source>
        <dbReference type="ARBA" id="ARBA00013253"/>
    </source>
</evidence>
<dbReference type="UniPathway" id="UPA00077">
    <property type="reaction ID" value="UER00155"/>
</dbReference>
<reference evidence="9 10" key="1">
    <citation type="submission" date="2014-04" db="EMBL/GenBank/DDBJ databases">
        <title>The Genome Sequence of Thermoanaerobaculum aquaticum MP-01, The First Cultivated Group 23 Acidobacterium.</title>
        <authorList>
            <person name="Stamps B.W."/>
            <person name="Losey N.A."/>
            <person name="Lawson P.A."/>
            <person name="Stevenson B.S."/>
        </authorList>
    </citation>
    <scope>NUCLEOTIDE SEQUENCE [LARGE SCALE GENOMIC DNA]</scope>
    <source>
        <strain evidence="9 10">MP-01</strain>
    </source>
</reference>
<keyword evidence="4" id="KW-0547">Nucleotide-binding</keyword>
<dbReference type="OrthoDB" id="9808041at2"/>
<dbReference type="InterPro" id="IPR035907">
    <property type="entry name" value="Hppk_sf"/>
</dbReference>
<evidence type="ECO:0000313" key="9">
    <source>
        <dbReference type="EMBL" id="KDA53844.1"/>
    </source>
</evidence>
<dbReference type="PANTHER" id="PTHR43071">
    <property type="entry name" value="2-AMINO-4-HYDROXY-6-HYDROXYMETHYLDIHYDROPTERIDINE PYROPHOSPHOKINASE"/>
    <property type="match status" value="1"/>
</dbReference>